<evidence type="ECO:0000313" key="2">
    <source>
        <dbReference type="EMBL" id="KAF4648555.1"/>
    </source>
</evidence>
<name>A0A7J6KMM3_PERCH</name>
<protein>
    <recommendedName>
        <fullName evidence="1">Integrase zinc-binding domain-containing protein</fullName>
    </recommendedName>
</protein>
<organism evidence="2 3">
    <name type="scientific">Perkinsus chesapeaki</name>
    <name type="common">Clam parasite</name>
    <name type="synonym">Perkinsus andrewsi</name>
    <dbReference type="NCBI Taxonomy" id="330153"/>
    <lineage>
        <taxon>Eukaryota</taxon>
        <taxon>Sar</taxon>
        <taxon>Alveolata</taxon>
        <taxon>Perkinsozoa</taxon>
        <taxon>Perkinsea</taxon>
        <taxon>Perkinsida</taxon>
        <taxon>Perkinsidae</taxon>
        <taxon>Perkinsus</taxon>
    </lineage>
</organism>
<evidence type="ECO:0000313" key="3">
    <source>
        <dbReference type="Proteomes" id="UP000591131"/>
    </source>
</evidence>
<dbReference type="Gene3D" id="1.10.340.70">
    <property type="match status" value="1"/>
</dbReference>
<proteinExistence type="predicted"/>
<dbReference type="EMBL" id="JAAPAO010001925">
    <property type="protein sequence ID" value="KAF4648555.1"/>
    <property type="molecule type" value="Genomic_DNA"/>
</dbReference>
<evidence type="ECO:0000259" key="1">
    <source>
        <dbReference type="Pfam" id="PF17921"/>
    </source>
</evidence>
<comment type="caution">
    <text evidence="2">The sequence shown here is derived from an EMBL/GenBank/DDBJ whole genome shotgun (WGS) entry which is preliminary data.</text>
</comment>
<dbReference type="PANTHER" id="PTHR37984">
    <property type="entry name" value="PROTEIN CBG26694"/>
    <property type="match status" value="1"/>
</dbReference>
<dbReference type="AlphaFoldDB" id="A0A7J6KMM3"/>
<gene>
    <name evidence="2" type="ORF">FOL47_003079</name>
</gene>
<dbReference type="GO" id="GO:0003676">
    <property type="term" value="F:nucleic acid binding"/>
    <property type="evidence" value="ECO:0007669"/>
    <property type="project" value="InterPro"/>
</dbReference>
<feature type="non-terminal residue" evidence="2">
    <location>
        <position position="459"/>
    </location>
</feature>
<reference evidence="2 3" key="1">
    <citation type="submission" date="2020-04" db="EMBL/GenBank/DDBJ databases">
        <title>Perkinsus chesapeaki whole genome sequence.</title>
        <authorList>
            <person name="Bogema D.R."/>
        </authorList>
    </citation>
    <scope>NUCLEOTIDE SEQUENCE [LARGE SCALE GENOMIC DNA]</scope>
    <source>
        <strain evidence="2">ATCC PRA-425</strain>
    </source>
</reference>
<dbReference type="Pfam" id="PF17921">
    <property type="entry name" value="Integrase_H2C2"/>
    <property type="match status" value="1"/>
</dbReference>
<dbReference type="InterPro" id="IPR036397">
    <property type="entry name" value="RNaseH_sf"/>
</dbReference>
<dbReference type="PANTHER" id="PTHR37984:SF15">
    <property type="entry name" value="INTEGRASE CATALYTIC DOMAIN-CONTAINING PROTEIN"/>
    <property type="match status" value="1"/>
</dbReference>
<feature type="domain" description="Integrase zinc-binding" evidence="1">
    <location>
        <begin position="281"/>
        <end position="334"/>
    </location>
</feature>
<dbReference type="Gene3D" id="3.30.420.10">
    <property type="entry name" value="Ribonuclease H-like superfamily/Ribonuclease H"/>
    <property type="match status" value="1"/>
</dbReference>
<dbReference type="Proteomes" id="UP000591131">
    <property type="component" value="Unassembled WGS sequence"/>
</dbReference>
<dbReference type="InterPro" id="IPR050951">
    <property type="entry name" value="Retrovirus_Pol_polyprotein"/>
</dbReference>
<keyword evidence="3" id="KW-1185">Reference proteome</keyword>
<feature type="non-terminal residue" evidence="2">
    <location>
        <position position="1"/>
    </location>
</feature>
<dbReference type="OrthoDB" id="5872779at2759"/>
<sequence>TAALQDAIPRNVQPLQGLYVFCDASIDAYCVDVRDGSAAHARLLGRFWLFPAKNKQTIVQKELIALSSAVEAVKKIDQVLKDFPPRPSRYMILTDSAINLHRLRKTDSAKAKLGRFEQRRLKAIEDTIWTLRKDGVQISVRHVRGECNPADKGTRSPHLGDLHSPLPPSTIREGLLTSPVTFCYPAPPQEAPQGSSPLEDDSIYLGNYVVLNNSEEDDNEHEVTTDDLLNDQATNPKIDDFKNSPYYEVLPNGLVARIAAIDVDPEDDTKTYPRHQIVVHDHGLQKKLVTKAHCVGHRGRVGTLKLLKQRYFWHGMARDCRRHVDACKHCQYARADRVQRQSMGAVPWPGAAGCLRVCAVDLTGPYNTLFHHGNDDPDEQNYGVVIIDLATNYLRATTTKSKLSSEVIRKLEALFHTTDWPQVLLIAQDSSLVSAAFRDSPALAGASERPHKDLHDYIH</sequence>
<accession>A0A7J6KMM3</accession>
<dbReference type="InterPro" id="IPR041588">
    <property type="entry name" value="Integrase_H2C2"/>
</dbReference>